<accession>A0AAU8FM75</accession>
<keyword evidence="1" id="KW-0812">Transmembrane</keyword>
<name>A0AAU8FM75_9BACT</name>
<evidence type="ECO:0000256" key="1">
    <source>
        <dbReference type="SAM" id="Phobius"/>
    </source>
</evidence>
<reference evidence="2" key="1">
    <citation type="submission" date="2024-06" db="EMBL/GenBank/DDBJ databases">
        <title>Sequencing and assembly of the genome of Dyadobacter sp. strain 676, a symbiont of Cyamopsis tetragonoloba.</title>
        <authorList>
            <person name="Guro P."/>
            <person name="Sazanova A."/>
            <person name="Kuznetsova I."/>
            <person name="Belimov A."/>
            <person name="Safronova V."/>
        </authorList>
    </citation>
    <scope>NUCLEOTIDE SEQUENCE</scope>
    <source>
        <strain evidence="2">676</strain>
    </source>
</reference>
<feature type="transmembrane region" description="Helical" evidence="1">
    <location>
        <begin position="140"/>
        <end position="160"/>
    </location>
</feature>
<sequence length="283" mass="31847">MSLFSTSYGNESALYAAIFFAILPVHAEVISWIAASKILGCTLFSLVALISFGKNLEKSSVFRNLSTVGSLVAAFGFKEQAIMVPPILVLLAAMYQKKGLSMALAKHGYLLILSVMGLYWSYLGSLGLAHVFPKKLASGIIHTFCMPLHCLYLYVQHAFIPYNLSIRYSSPSFQECMFSLVLTLMLVIFFKRSWRIIAVNQGVVFGLGFFLISIFCFLNIMPLPRPSVAADRYLYFSSVGLTFVTVPIFQFLLKRRWGYALLIIYISIMMVNTFERCLTWSFV</sequence>
<dbReference type="AlphaFoldDB" id="A0AAU8FM75"/>
<proteinExistence type="predicted"/>
<keyword evidence="1" id="KW-1133">Transmembrane helix</keyword>
<feature type="transmembrane region" description="Helical" evidence="1">
    <location>
        <begin position="68"/>
        <end position="95"/>
    </location>
</feature>
<feature type="transmembrane region" description="Helical" evidence="1">
    <location>
        <begin position="260"/>
        <end position="282"/>
    </location>
</feature>
<feature type="transmembrane region" description="Helical" evidence="1">
    <location>
        <begin position="202"/>
        <end position="221"/>
    </location>
</feature>
<dbReference type="RefSeq" id="WP_353720163.1">
    <property type="nucleotide sequence ID" value="NZ_CP159289.1"/>
</dbReference>
<feature type="transmembrane region" description="Helical" evidence="1">
    <location>
        <begin position="233"/>
        <end position="253"/>
    </location>
</feature>
<feature type="transmembrane region" description="Helical" evidence="1">
    <location>
        <begin position="37"/>
        <end position="56"/>
    </location>
</feature>
<organism evidence="2">
    <name type="scientific">Dyadobacter sp. 676</name>
    <dbReference type="NCBI Taxonomy" id="3088362"/>
    <lineage>
        <taxon>Bacteria</taxon>
        <taxon>Pseudomonadati</taxon>
        <taxon>Bacteroidota</taxon>
        <taxon>Cytophagia</taxon>
        <taxon>Cytophagales</taxon>
        <taxon>Spirosomataceae</taxon>
        <taxon>Dyadobacter</taxon>
    </lineage>
</organism>
<keyword evidence="1" id="KW-0472">Membrane</keyword>
<feature type="transmembrane region" description="Helical" evidence="1">
    <location>
        <begin position="172"/>
        <end position="190"/>
    </location>
</feature>
<feature type="transmembrane region" description="Helical" evidence="1">
    <location>
        <begin position="107"/>
        <end position="128"/>
    </location>
</feature>
<gene>
    <name evidence="2" type="ORF">ABV298_00025</name>
</gene>
<evidence type="ECO:0000313" key="2">
    <source>
        <dbReference type="EMBL" id="XCH24855.1"/>
    </source>
</evidence>
<protein>
    <submittedName>
        <fullName evidence="2">Uncharacterized protein</fullName>
    </submittedName>
</protein>
<dbReference type="EMBL" id="CP159289">
    <property type="protein sequence ID" value="XCH24855.1"/>
    <property type="molecule type" value="Genomic_DNA"/>
</dbReference>